<evidence type="ECO:0000313" key="4">
    <source>
        <dbReference type="Proteomes" id="UP000826271"/>
    </source>
</evidence>
<dbReference type="InterPro" id="IPR045117">
    <property type="entry name" value="ATXN2-like"/>
</dbReference>
<dbReference type="GO" id="GO:0010494">
    <property type="term" value="C:cytoplasmic stress granule"/>
    <property type="evidence" value="ECO:0007669"/>
    <property type="project" value="TreeGrafter"/>
</dbReference>
<organism evidence="3 4">
    <name type="scientific">Buddleja alternifolia</name>
    <dbReference type="NCBI Taxonomy" id="168488"/>
    <lineage>
        <taxon>Eukaryota</taxon>
        <taxon>Viridiplantae</taxon>
        <taxon>Streptophyta</taxon>
        <taxon>Embryophyta</taxon>
        <taxon>Tracheophyta</taxon>
        <taxon>Spermatophyta</taxon>
        <taxon>Magnoliopsida</taxon>
        <taxon>eudicotyledons</taxon>
        <taxon>Gunneridae</taxon>
        <taxon>Pentapetalae</taxon>
        <taxon>asterids</taxon>
        <taxon>lamiids</taxon>
        <taxon>Lamiales</taxon>
        <taxon>Scrophulariaceae</taxon>
        <taxon>Buddlejeae</taxon>
        <taxon>Buddleja</taxon>
    </lineage>
</organism>
<feature type="region of interest" description="Disordered" evidence="1">
    <location>
        <begin position="443"/>
        <end position="485"/>
    </location>
</feature>
<dbReference type="InterPro" id="IPR009604">
    <property type="entry name" value="LsmAD_domain"/>
</dbReference>
<gene>
    <name evidence="3" type="ORF">BUALT_Bualt02G0123300</name>
</gene>
<dbReference type="PANTHER" id="PTHR12854:SF7">
    <property type="entry name" value="ATAXIN-2 HOMOLOG"/>
    <property type="match status" value="1"/>
</dbReference>
<dbReference type="Proteomes" id="UP000826271">
    <property type="component" value="Unassembled WGS sequence"/>
</dbReference>
<dbReference type="EMBL" id="WHWC01000002">
    <property type="protein sequence ID" value="KAG8388413.1"/>
    <property type="molecule type" value="Genomic_DNA"/>
</dbReference>
<feature type="region of interest" description="Disordered" evidence="1">
    <location>
        <begin position="527"/>
        <end position="655"/>
    </location>
</feature>
<name>A0AAV6Y162_9LAMI</name>
<accession>A0AAV6Y162</accession>
<feature type="compositionally biased region" description="Polar residues" evidence="1">
    <location>
        <begin position="577"/>
        <end position="602"/>
    </location>
</feature>
<dbReference type="GO" id="GO:0003729">
    <property type="term" value="F:mRNA binding"/>
    <property type="evidence" value="ECO:0007669"/>
    <property type="project" value="TreeGrafter"/>
</dbReference>
<evidence type="ECO:0000259" key="2">
    <source>
        <dbReference type="SMART" id="SM01272"/>
    </source>
</evidence>
<dbReference type="SMART" id="SM01272">
    <property type="entry name" value="LsmAD"/>
    <property type="match status" value="1"/>
</dbReference>
<comment type="caution">
    <text evidence="3">The sequence shown here is derived from an EMBL/GenBank/DDBJ whole genome shotgun (WGS) entry which is preliminary data.</text>
</comment>
<feature type="compositionally biased region" description="Polar residues" evidence="1">
    <location>
        <begin position="458"/>
        <end position="485"/>
    </location>
</feature>
<feature type="compositionally biased region" description="Basic and acidic residues" evidence="1">
    <location>
        <begin position="530"/>
        <end position="565"/>
    </location>
</feature>
<keyword evidence="4" id="KW-1185">Reference proteome</keyword>
<feature type="domain" description="LsmAD" evidence="2">
    <location>
        <begin position="348"/>
        <end position="419"/>
    </location>
</feature>
<dbReference type="PANTHER" id="PTHR12854">
    <property type="entry name" value="ATAXIN 2-RELATED"/>
    <property type="match status" value="1"/>
</dbReference>
<dbReference type="Pfam" id="PF14438">
    <property type="entry name" value="SM-ATX"/>
    <property type="match status" value="1"/>
</dbReference>
<proteinExistence type="predicted"/>
<protein>
    <recommendedName>
        <fullName evidence="2">LsmAD domain-containing protein</fullName>
    </recommendedName>
</protein>
<dbReference type="GO" id="GO:0034063">
    <property type="term" value="P:stress granule assembly"/>
    <property type="evidence" value="ECO:0007669"/>
    <property type="project" value="TreeGrafter"/>
</dbReference>
<dbReference type="InterPro" id="IPR025852">
    <property type="entry name" value="SM_dom_ATX"/>
</dbReference>
<feature type="compositionally biased region" description="Low complexity" evidence="1">
    <location>
        <begin position="603"/>
        <end position="644"/>
    </location>
</feature>
<evidence type="ECO:0000256" key="1">
    <source>
        <dbReference type="SAM" id="MobiDB-lite"/>
    </source>
</evidence>
<evidence type="ECO:0000313" key="3">
    <source>
        <dbReference type="EMBL" id="KAG8388413.1"/>
    </source>
</evidence>
<dbReference type="Pfam" id="PF06741">
    <property type="entry name" value="LsmAD"/>
    <property type="match status" value="1"/>
</dbReference>
<dbReference type="AlphaFoldDB" id="A0AAV6Y162"/>
<reference evidence="3" key="1">
    <citation type="submission" date="2019-10" db="EMBL/GenBank/DDBJ databases">
        <authorList>
            <person name="Zhang R."/>
            <person name="Pan Y."/>
            <person name="Wang J."/>
            <person name="Ma R."/>
            <person name="Yu S."/>
        </authorList>
    </citation>
    <scope>NUCLEOTIDE SEQUENCE</scope>
    <source>
        <strain evidence="3">LA-IB0</strain>
        <tissue evidence="3">Leaf</tissue>
    </source>
</reference>
<sequence>MRGDMGARVEVGADGERIGMGLQSKWQGRGSGQRGEGFEIGSPRWGFGRQDYRINIALNALRFGDYFEVMGAYGHEFSSCLFYGILFDLFSTWKGYKETLGVNSSDHSTGLDVILNQGLSSLHILELVFSRWICSKLCSPDLLLMDMAVVEMKEILRLGLITSFSMGNQILAALVSVRARKGGGFESPSRNRLVYLTTCLIGHQVEVHVQDGSVFSGVFHATNAEDFGIVLKMAHLTKDGSRGQKNISDSPCKPAARTLIIPAKDLVQVIAKGVPVTRDGLSYELQQATQQELMTDSCISQSRHVDLGRELERWVPDEDEPECPELENIFDGTWNRGWDQFEANATLFGVKSTFNEELYTTKLEKGPQMRELEREATRMAREIEGEDTLDLHLAEERGIQLDGNHEIDEETRFSSVFREVDDSGYDEIEDILLDSRNDETFGGVPSSVIGKPPLDVNNGKTSNGTQVSSRSSSMGEAQSSLTATSRDVYHSGADDHAWQPLTEQLPKHSSVIDSSRFHDNQFIGHAENSYAKEDKEKQQVSDQSRVSKAEDSGLRLKKEGFDKIELSPNATAFDPSHASSKGQEKATSSSELSDSAVPSKTQGTSSSLVRPSSSASSTSDRGGATSTSAGRGLSSSSSVGSLSSEKSTLNPHAKEFKFNPNAKSFVPSPAPLRPSSPVADSSFYYPANMGAVTQMHGMPVGIGIGPSYPAQQPVIFNPQAAPLPQPYYHPNGPQYGQQMIIGQPRPVLYMPTYPPGNSNGAPKELGNAVQRKGVLGIAGKLHSWREKRLMKNRVSVFGGGKSKFQSIDYLEMRFRIDPSC</sequence>